<keyword evidence="2" id="KW-1185">Reference proteome</keyword>
<protein>
    <submittedName>
        <fullName evidence="1">Unnamed protein product</fullName>
    </submittedName>
</protein>
<gene>
    <name evidence="1" type="ORF">Plil01_001086300</name>
</gene>
<reference evidence="1" key="1">
    <citation type="submission" date="2023-04" db="EMBL/GenBank/DDBJ databases">
        <title>Phytophthora lilii NBRC 32176.</title>
        <authorList>
            <person name="Ichikawa N."/>
            <person name="Sato H."/>
            <person name="Tonouchi N."/>
        </authorList>
    </citation>
    <scope>NUCLEOTIDE SEQUENCE</scope>
    <source>
        <strain evidence="1">NBRC 32176</strain>
    </source>
</reference>
<dbReference type="Proteomes" id="UP001165083">
    <property type="component" value="Unassembled WGS sequence"/>
</dbReference>
<evidence type="ECO:0000313" key="1">
    <source>
        <dbReference type="EMBL" id="GMF26160.1"/>
    </source>
</evidence>
<organism evidence="1 2">
    <name type="scientific">Phytophthora lilii</name>
    <dbReference type="NCBI Taxonomy" id="2077276"/>
    <lineage>
        <taxon>Eukaryota</taxon>
        <taxon>Sar</taxon>
        <taxon>Stramenopiles</taxon>
        <taxon>Oomycota</taxon>
        <taxon>Peronosporomycetes</taxon>
        <taxon>Peronosporales</taxon>
        <taxon>Peronosporaceae</taxon>
        <taxon>Phytophthora</taxon>
    </lineage>
</organism>
<comment type="caution">
    <text evidence="1">The sequence shown here is derived from an EMBL/GenBank/DDBJ whole genome shotgun (WGS) entry which is preliminary data.</text>
</comment>
<proteinExistence type="predicted"/>
<dbReference type="OrthoDB" id="129471at2759"/>
<accession>A0A9W6X1T2</accession>
<dbReference type="EMBL" id="BSXW01000590">
    <property type="protein sequence ID" value="GMF26160.1"/>
    <property type="molecule type" value="Genomic_DNA"/>
</dbReference>
<name>A0A9W6X1T2_9STRA</name>
<sequence length="161" mass="17875">MFDCSVEVAALELEMAINATGDVGRYVNCTHGITSDGAVNRLFSWYRVGDTAQRYLLSQYVARKLAQILGPNYLQTIATSLPSNPSFDGHIFELWFFAMLTHDGVVCQKGADNGDLSIHDTWKAGKVLHFDPNGTIPMDDPNQWLAPIKWNQGGYDAVHLK</sequence>
<dbReference type="AlphaFoldDB" id="A0A9W6X1T2"/>
<evidence type="ECO:0000313" key="2">
    <source>
        <dbReference type="Proteomes" id="UP001165083"/>
    </source>
</evidence>